<feature type="transmembrane region" description="Helical" evidence="1">
    <location>
        <begin position="12"/>
        <end position="34"/>
    </location>
</feature>
<keyword evidence="1" id="KW-1133">Transmembrane helix</keyword>
<dbReference type="Proteomes" id="UP000182932">
    <property type="component" value="Unassembled WGS sequence"/>
</dbReference>
<keyword evidence="1" id="KW-0472">Membrane</keyword>
<dbReference type="SUPFAM" id="SSF54523">
    <property type="entry name" value="Pili subunits"/>
    <property type="match status" value="1"/>
</dbReference>
<sequence length="154" mass="16256">MAGRITPQSGFSLVELMIVVAVLSILSLGAVLAIDLRDPRGSRDVAWLEQTFATARREAILTRREARFAISPTGVTRMAPGEGGWQPEGAESALDGLVTATAGYGALRDDLGRVIIALLPDGRTSAFDLRLEAGRQVWTCAADGWGALACDGES</sequence>
<reference evidence="2 3" key="1">
    <citation type="submission" date="2016-10" db="EMBL/GenBank/DDBJ databases">
        <authorList>
            <person name="Varghese N."/>
            <person name="Submissions S."/>
        </authorList>
    </citation>
    <scope>NUCLEOTIDE SEQUENCE [LARGE SCALE GENOMIC DNA]</scope>
    <source>
        <strain evidence="2 3">FF3</strain>
    </source>
</reference>
<dbReference type="AlphaFoldDB" id="A0A975W6E1"/>
<keyword evidence="1" id="KW-0812">Transmembrane</keyword>
<name>A0A975W6E1_9RHOB</name>
<dbReference type="EMBL" id="FNYY01000001">
    <property type="protein sequence ID" value="SEI58283.1"/>
    <property type="molecule type" value="Genomic_DNA"/>
</dbReference>
<evidence type="ECO:0000313" key="3">
    <source>
        <dbReference type="Proteomes" id="UP000182932"/>
    </source>
</evidence>
<dbReference type="InterPro" id="IPR012902">
    <property type="entry name" value="N_methyl_site"/>
</dbReference>
<dbReference type="NCBIfam" id="TIGR02532">
    <property type="entry name" value="IV_pilin_GFxxxE"/>
    <property type="match status" value="1"/>
</dbReference>
<dbReference type="PROSITE" id="PS00409">
    <property type="entry name" value="PROKAR_NTER_METHYL"/>
    <property type="match status" value="1"/>
</dbReference>
<dbReference type="Pfam" id="PF07963">
    <property type="entry name" value="N_methyl"/>
    <property type="match status" value="1"/>
</dbReference>
<gene>
    <name evidence="2" type="ORF">SAMN04487940_101291</name>
</gene>
<keyword evidence="3" id="KW-1185">Reference proteome</keyword>
<dbReference type="InterPro" id="IPR045584">
    <property type="entry name" value="Pilin-like"/>
</dbReference>
<evidence type="ECO:0000256" key="1">
    <source>
        <dbReference type="SAM" id="Phobius"/>
    </source>
</evidence>
<organism evidence="2 3">
    <name type="scientific">Marinovum algicola</name>
    <dbReference type="NCBI Taxonomy" id="42444"/>
    <lineage>
        <taxon>Bacteria</taxon>
        <taxon>Pseudomonadati</taxon>
        <taxon>Pseudomonadota</taxon>
        <taxon>Alphaproteobacteria</taxon>
        <taxon>Rhodobacterales</taxon>
        <taxon>Roseobacteraceae</taxon>
        <taxon>Marinovum</taxon>
    </lineage>
</organism>
<evidence type="ECO:0000313" key="2">
    <source>
        <dbReference type="EMBL" id="SEI58283.1"/>
    </source>
</evidence>
<accession>A0A975W6E1</accession>
<dbReference type="RefSeq" id="WP_074834445.1">
    <property type="nucleotide sequence ID" value="NZ_FNYY01000001.1"/>
</dbReference>
<protein>
    <submittedName>
        <fullName evidence="2">Prepilin-type N-terminal cleavage/methylation domain-containing protein</fullName>
    </submittedName>
</protein>
<proteinExistence type="predicted"/>
<dbReference type="Gene3D" id="3.55.40.10">
    <property type="entry name" value="minor pseudopilin epsh domain"/>
    <property type="match status" value="1"/>
</dbReference>
<comment type="caution">
    <text evidence="2">The sequence shown here is derived from an EMBL/GenBank/DDBJ whole genome shotgun (WGS) entry which is preliminary data.</text>
</comment>
<dbReference type="GeneID" id="80816561"/>